<dbReference type="PANTHER" id="PTHR37419">
    <property type="entry name" value="SERINE/THREONINE-PROTEIN KINASE TOXIN HIPA"/>
    <property type="match status" value="1"/>
</dbReference>
<evidence type="ECO:0000256" key="2">
    <source>
        <dbReference type="ARBA" id="ARBA00022679"/>
    </source>
</evidence>
<dbReference type="RefSeq" id="WP_186743816.1">
    <property type="nucleotide sequence ID" value="NZ_CP060394.1"/>
</dbReference>
<dbReference type="Proteomes" id="UP000515312">
    <property type="component" value="Chromosome"/>
</dbReference>
<feature type="domain" description="HipA N-terminal subdomain 1" evidence="5">
    <location>
        <begin position="3"/>
        <end position="100"/>
    </location>
</feature>
<sequence length="409" mass="46232">MIKVWTDGAEAGLLDRSGDRGSTFLYLPETIGERTVSVTMPVRLASWDMRFGLPPIFEMNLPEGVLRERLRLTFAKATGTFDDFDLLAIVGRSQVGRIRYTGQKQNLEEDVPFQSVDEILERRRGGDLFRYLIERFASFSGISGVQPKVLVRDEQAFAADYKDARLSQSYRGATHIVKFWEPNEYPQLAANEYLCLKVAKKCGLDVPPFQLSDDGGTLVIDRFDLRLDGTYRGFEDFCVLNARRTDQKYSGSYETSILKRFQQFANSPHVYTDLEKLFTLIALNCALRNGDAHLKNFGIVYEDVLGEARLAPVYDLVTTAVYLPRDSMALTLNGSTRWPATKDLQRLGETRIGGSPSQIRGILERIAEAIDSISNEVRAYVKEHQDFADIGERMLQEWEKGAAHSLKPV</sequence>
<evidence type="ECO:0000259" key="5">
    <source>
        <dbReference type="Pfam" id="PF13657"/>
    </source>
</evidence>
<reference evidence="6 7" key="1">
    <citation type="submission" date="2020-08" db="EMBL/GenBank/DDBJ databases">
        <title>Edaphobacter telluris sp. nov. and Acidobacterium dinghuensis sp. nov., two acidobacteria isolated from forest soil.</title>
        <authorList>
            <person name="Fu J."/>
            <person name="Qiu L."/>
        </authorList>
    </citation>
    <scope>NUCLEOTIDE SEQUENCE [LARGE SCALE GENOMIC DNA]</scope>
    <source>
        <strain evidence="6">4Y35</strain>
    </source>
</reference>
<dbReference type="Gene3D" id="1.10.1070.20">
    <property type="match status" value="1"/>
</dbReference>
<dbReference type="InterPro" id="IPR052028">
    <property type="entry name" value="HipA_Ser/Thr_kinase"/>
</dbReference>
<protein>
    <submittedName>
        <fullName evidence="6">Type II toxin-antitoxin system HipA family toxin</fullName>
    </submittedName>
</protein>
<dbReference type="AlphaFoldDB" id="A0A7G8BJX2"/>
<evidence type="ECO:0000259" key="4">
    <source>
        <dbReference type="Pfam" id="PF07804"/>
    </source>
</evidence>
<dbReference type="InterPro" id="IPR012893">
    <property type="entry name" value="HipA-like_C"/>
</dbReference>
<dbReference type="GO" id="GO:0005829">
    <property type="term" value="C:cytosol"/>
    <property type="evidence" value="ECO:0007669"/>
    <property type="project" value="TreeGrafter"/>
</dbReference>
<comment type="similarity">
    <text evidence="1">Belongs to the HipA Ser/Thr kinase family.</text>
</comment>
<dbReference type="KEGG" id="adin:H7849_02245"/>
<dbReference type="Pfam" id="PF07804">
    <property type="entry name" value="HipA_C"/>
    <property type="match status" value="1"/>
</dbReference>
<evidence type="ECO:0000256" key="3">
    <source>
        <dbReference type="ARBA" id="ARBA00022777"/>
    </source>
</evidence>
<proteinExistence type="inferred from homology"/>
<dbReference type="Pfam" id="PF13657">
    <property type="entry name" value="Couple_hipA"/>
    <property type="match status" value="1"/>
</dbReference>
<keyword evidence="2" id="KW-0808">Transferase</keyword>
<name>A0A7G8BJX2_9BACT</name>
<dbReference type="InterPro" id="IPR017508">
    <property type="entry name" value="HipA_N1"/>
</dbReference>
<evidence type="ECO:0000313" key="6">
    <source>
        <dbReference type="EMBL" id="QNI32842.1"/>
    </source>
</evidence>
<dbReference type="EMBL" id="CP060394">
    <property type="protein sequence ID" value="QNI32842.1"/>
    <property type="molecule type" value="Genomic_DNA"/>
</dbReference>
<keyword evidence="7" id="KW-1185">Reference proteome</keyword>
<keyword evidence="3" id="KW-0418">Kinase</keyword>
<accession>A0A7G8BJX2</accession>
<gene>
    <name evidence="6" type="ORF">H7849_02245</name>
</gene>
<dbReference type="GO" id="GO:0004674">
    <property type="term" value="F:protein serine/threonine kinase activity"/>
    <property type="evidence" value="ECO:0007669"/>
    <property type="project" value="TreeGrafter"/>
</dbReference>
<organism evidence="6 7">
    <name type="scientific">Alloacidobacterium dinghuense</name>
    <dbReference type="NCBI Taxonomy" id="2763107"/>
    <lineage>
        <taxon>Bacteria</taxon>
        <taxon>Pseudomonadati</taxon>
        <taxon>Acidobacteriota</taxon>
        <taxon>Terriglobia</taxon>
        <taxon>Terriglobales</taxon>
        <taxon>Acidobacteriaceae</taxon>
        <taxon>Alloacidobacterium</taxon>
    </lineage>
</organism>
<dbReference type="PANTHER" id="PTHR37419:SF1">
    <property type="entry name" value="SERINE_THREONINE-PROTEIN KINASE TOXIN HIPA"/>
    <property type="match status" value="1"/>
</dbReference>
<dbReference type="NCBIfam" id="TIGR03071">
    <property type="entry name" value="couple_hipA"/>
    <property type="match status" value="1"/>
</dbReference>
<evidence type="ECO:0000313" key="7">
    <source>
        <dbReference type="Proteomes" id="UP000515312"/>
    </source>
</evidence>
<feature type="domain" description="HipA-like C-terminal" evidence="4">
    <location>
        <begin position="141"/>
        <end position="371"/>
    </location>
</feature>
<evidence type="ECO:0000256" key="1">
    <source>
        <dbReference type="ARBA" id="ARBA00010164"/>
    </source>
</evidence>